<dbReference type="PANTHER" id="PTHR47707">
    <property type="entry name" value="8-OXO-DGTP DIPHOSPHATASE"/>
    <property type="match status" value="1"/>
</dbReference>
<evidence type="ECO:0000313" key="15">
    <source>
        <dbReference type="EMBL" id="TNU73754.1"/>
    </source>
</evidence>
<keyword evidence="16" id="KW-1185">Reference proteome</keyword>
<dbReference type="RefSeq" id="WP_108718875.1">
    <property type="nucleotide sequence ID" value="NZ_DAMDJA010000285.1"/>
</dbReference>
<sequence length="161" mass="17446">MPLVVAAAILDDLEQPTRLLAARRSAPKTLAGAWEFPGGKVEPGEQPSAALVRELREELGVTVELGRIVPGPDGERAEDSGVDSDDVGTGSDLTLMTWPIHQGHRMLVWLAVVSEGVPLPLEDHDELRWLDVGDWRSVPWLAADLPIVGALERFLGLPRVP</sequence>
<dbReference type="PROSITE" id="PS00893">
    <property type="entry name" value="NUDIX_BOX"/>
    <property type="match status" value="1"/>
</dbReference>
<dbReference type="AlphaFoldDB" id="A0A5C5BB55"/>
<dbReference type="GO" id="GO:0044716">
    <property type="term" value="F:8-oxo-GDP phosphatase activity"/>
    <property type="evidence" value="ECO:0007669"/>
    <property type="project" value="TreeGrafter"/>
</dbReference>
<evidence type="ECO:0000259" key="14">
    <source>
        <dbReference type="PROSITE" id="PS51462"/>
    </source>
</evidence>
<evidence type="ECO:0000256" key="6">
    <source>
        <dbReference type="ARBA" id="ARBA00022763"/>
    </source>
</evidence>
<dbReference type="InterPro" id="IPR000086">
    <property type="entry name" value="NUDIX_hydrolase_dom"/>
</dbReference>
<keyword evidence="4" id="KW-0235">DNA replication</keyword>
<dbReference type="InterPro" id="IPR020084">
    <property type="entry name" value="NUDIX_hydrolase_CS"/>
</dbReference>
<evidence type="ECO:0000256" key="12">
    <source>
        <dbReference type="RuleBase" id="RU003476"/>
    </source>
</evidence>
<dbReference type="OrthoDB" id="9804442at2"/>
<organism evidence="15 16">
    <name type="scientific">Miniimonas arenae</name>
    <dbReference type="NCBI Taxonomy" id="676201"/>
    <lineage>
        <taxon>Bacteria</taxon>
        <taxon>Bacillati</taxon>
        <taxon>Actinomycetota</taxon>
        <taxon>Actinomycetes</taxon>
        <taxon>Micrococcales</taxon>
        <taxon>Beutenbergiaceae</taxon>
        <taxon>Miniimonas</taxon>
    </lineage>
</organism>
<name>A0A5C5BB55_9MICO</name>
<evidence type="ECO:0000256" key="9">
    <source>
        <dbReference type="ARBA" id="ARBA00023204"/>
    </source>
</evidence>
<comment type="catalytic activity">
    <reaction evidence="10">
        <text>8-oxo-dGTP + H2O = 8-oxo-dGMP + diphosphate + H(+)</text>
        <dbReference type="Rhea" id="RHEA:31575"/>
        <dbReference type="ChEBI" id="CHEBI:15377"/>
        <dbReference type="ChEBI" id="CHEBI:15378"/>
        <dbReference type="ChEBI" id="CHEBI:33019"/>
        <dbReference type="ChEBI" id="CHEBI:63224"/>
        <dbReference type="ChEBI" id="CHEBI:77896"/>
        <dbReference type="EC" id="3.6.1.55"/>
    </reaction>
</comment>
<accession>A0A5C5BB55</accession>
<evidence type="ECO:0000256" key="5">
    <source>
        <dbReference type="ARBA" id="ARBA00022723"/>
    </source>
</evidence>
<dbReference type="EMBL" id="VENP01000034">
    <property type="protein sequence ID" value="TNU73754.1"/>
    <property type="molecule type" value="Genomic_DNA"/>
</dbReference>
<dbReference type="InterPro" id="IPR015797">
    <property type="entry name" value="NUDIX_hydrolase-like_dom_sf"/>
</dbReference>
<evidence type="ECO:0000256" key="3">
    <source>
        <dbReference type="ARBA" id="ARBA00022457"/>
    </source>
</evidence>
<evidence type="ECO:0000256" key="10">
    <source>
        <dbReference type="ARBA" id="ARBA00035861"/>
    </source>
</evidence>
<keyword evidence="8" id="KW-0460">Magnesium</keyword>
<keyword evidence="5" id="KW-0479">Metal-binding</keyword>
<protein>
    <recommendedName>
        <fullName evidence="11">8-oxo-dGTP diphosphatase</fullName>
        <ecNumber evidence="11">3.6.1.55</ecNumber>
    </recommendedName>
</protein>
<dbReference type="GO" id="GO:0046872">
    <property type="term" value="F:metal ion binding"/>
    <property type="evidence" value="ECO:0007669"/>
    <property type="project" value="UniProtKB-KW"/>
</dbReference>
<dbReference type="CDD" id="cd03425">
    <property type="entry name" value="NUDIX_MutT_NudA_like"/>
    <property type="match status" value="1"/>
</dbReference>
<gene>
    <name evidence="15" type="ORF">FH969_09815</name>
</gene>
<feature type="region of interest" description="Disordered" evidence="13">
    <location>
        <begin position="67"/>
        <end position="88"/>
    </location>
</feature>
<reference evidence="15 16" key="1">
    <citation type="submission" date="2019-06" db="EMBL/GenBank/DDBJ databases">
        <title>Draft genome sequence of Miniimonas arenae KCTC 19750T isolated from sea sand.</title>
        <authorList>
            <person name="Park S.-J."/>
        </authorList>
    </citation>
    <scope>NUCLEOTIDE SEQUENCE [LARGE SCALE GENOMIC DNA]</scope>
    <source>
        <strain evidence="15 16">KCTC 19750</strain>
    </source>
</reference>
<comment type="caution">
    <text evidence="15">The sequence shown here is derived from an EMBL/GenBank/DDBJ whole genome shotgun (WGS) entry which is preliminary data.</text>
</comment>
<dbReference type="PRINTS" id="PR00502">
    <property type="entry name" value="NUDIXFAMILY"/>
</dbReference>
<dbReference type="Gene3D" id="3.90.79.10">
    <property type="entry name" value="Nucleoside Triphosphate Pyrophosphohydrolase"/>
    <property type="match status" value="1"/>
</dbReference>
<evidence type="ECO:0000313" key="16">
    <source>
        <dbReference type="Proteomes" id="UP000313849"/>
    </source>
</evidence>
<comment type="cofactor">
    <cofactor evidence="1">
        <name>Mg(2+)</name>
        <dbReference type="ChEBI" id="CHEBI:18420"/>
    </cofactor>
</comment>
<evidence type="ECO:0000256" key="8">
    <source>
        <dbReference type="ARBA" id="ARBA00022842"/>
    </source>
</evidence>
<keyword evidence="3" id="KW-0515">Mutator protein</keyword>
<proteinExistence type="inferred from homology"/>
<dbReference type="InterPro" id="IPR047127">
    <property type="entry name" value="MutT-like"/>
</dbReference>
<evidence type="ECO:0000256" key="7">
    <source>
        <dbReference type="ARBA" id="ARBA00022801"/>
    </source>
</evidence>
<comment type="similarity">
    <text evidence="2 12">Belongs to the Nudix hydrolase family.</text>
</comment>
<dbReference type="SUPFAM" id="SSF55811">
    <property type="entry name" value="Nudix"/>
    <property type="match status" value="1"/>
</dbReference>
<evidence type="ECO:0000256" key="13">
    <source>
        <dbReference type="SAM" id="MobiDB-lite"/>
    </source>
</evidence>
<dbReference type="PANTHER" id="PTHR47707:SF1">
    <property type="entry name" value="NUDIX HYDROLASE FAMILY PROTEIN"/>
    <property type="match status" value="1"/>
</dbReference>
<dbReference type="Pfam" id="PF00293">
    <property type="entry name" value="NUDIX"/>
    <property type="match status" value="1"/>
</dbReference>
<feature type="domain" description="Nudix hydrolase" evidence="14">
    <location>
        <begin position="1"/>
        <end position="155"/>
    </location>
</feature>
<evidence type="ECO:0000256" key="11">
    <source>
        <dbReference type="ARBA" id="ARBA00038905"/>
    </source>
</evidence>
<evidence type="ECO:0000256" key="1">
    <source>
        <dbReference type="ARBA" id="ARBA00001946"/>
    </source>
</evidence>
<evidence type="ECO:0000256" key="2">
    <source>
        <dbReference type="ARBA" id="ARBA00005582"/>
    </source>
</evidence>
<keyword evidence="7 12" id="KW-0378">Hydrolase</keyword>
<dbReference type="Proteomes" id="UP000313849">
    <property type="component" value="Unassembled WGS sequence"/>
</dbReference>
<keyword evidence="9" id="KW-0234">DNA repair</keyword>
<evidence type="ECO:0000256" key="4">
    <source>
        <dbReference type="ARBA" id="ARBA00022705"/>
    </source>
</evidence>
<keyword evidence="6" id="KW-0227">DNA damage</keyword>
<dbReference type="GO" id="GO:0006281">
    <property type="term" value="P:DNA repair"/>
    <property type="evidence" value="ECO:0007669"/>
    <property type="project" value="UniProtKB-KW"/>
</dbReference>
<dbReference type="InterPro" id="IPR020476">
    <property type="entry name" value="Nudix_hydrolase"/>
</dbReference>
<dbReference type="GO" id="GO:0044715">
    <property type="term" value="F:8-oxo-dGDP phosphatase activity"/>
    <property type="evidence" value="ECO:0007669"/>
    <property type="project" value="TreeGrafter"/>
</dbReference>
<dbReference type="GO" id="GO:0008413">
    <property type="term" value="F:8-oxo-7,8-dihydroguanosine triphosphate pyrophosphatase activity"/>
    <property type="evidence" value="ECO:0007669"/>
    <property type="project" value="TreeGrafter"/>
</dbReference>
<dbReference type="PROSITE" id="PS51462">
    <property type="entry name" value="NUDIX"/>
    <property type="match status" value="1"/>
</dbReference>
<dbReference type="EC" id="3.6.1.55" evidence="11"/>
<dbReference type="GO" id="GO:0006260">
    <property type="term" value="P:DNA replication"/>
    <property type="evidence" value="ECO:0007669"/>
    <property type="project" value="UniProtKB-KW"/>
</dbReference>
<dbReference type="GO" id="GO:0035539">
    <property type="term" value="F:8-oxo-7,8-dihydrodeoxyguanosine triphosphate pyrophosphatase activity"/>
    <property type="evidence" value="ECO:0007669"/>
    <property type="project" value="UniProtKB-EC"/>
</dbReference>